<evidence type="ECO:0000313" key="2">
    <source>
        <dbReference type="Proteomes" id="UP000536275"/>
    </source>
</evidence>
<comment type="caution">
    <text evidence="1">The sequence shown here is derived from an EMBL/GenBank/DDBJ whole genome shotgun (WGS) entry which is preliminary data.</text>
</comment>
<evidence type="ECO:0000313" key="1">
    <source>
        <dbReference type="EMBL" id="KAF6069378.1"/>
    </source>
</evidence>
<reference evidence="1 2" key="1">
    <citation type="submission" date="2020-03" db="EMBL/GenBank/DDBJ databases">
        <title>FDA dAtabase for Regulatory Grade micrObial Sequences (FDA-ARGOS): Supporting development and validation of Infectious Disease Dx tests.</title>
        <authorList>
            <person name="Campos J."/>
            <person name="Goldberg B."/>
            <person name="Tallon L."/>
            <person name="Sadzewicz L."/>
            <person name="Vavikolanu K."/>
            <person name="Mehta A."/>
            <person name="Aluvathingal J."/>
            <person name="Nadendla S."/>
            <person name="Nandy P."/>
            <person name="Geyer C."/>
            <person name="Yan Y."/>
            <person name="Sichtig H."/>
        </authorList>
    </citation>
    <scope>NUCLEOTIDE SEQUENCE [LARGE SCALE GENOMIC DNA]</scope>
    <source>
        <strain evidence="1 2">FDAARGOS_656</strain>
    </source>
</reference>
<dbReference type="Proteomes" id="UP000536275">
    <property type="component" value="Unassembled WGS sequence"/>
</dbReference>
<proteinExistence type="predicted"/>
<accession>A0A8H6BYU7</accession>
<gene>
    <name evidence="1" type="ORF">FOB64_003031</name>
</gene>
<dbReference type="EMBL" id="JABWAD010000037">
    <property type="protein sequence ID" value="KAF6069378.1"/>
    <property type="molecule type" value="Genomic_DNA"/>
</dbReference>
<sequence>MQDIIDNQFLLLEFSYLDDEDDGDTGFTTVSHSTSRDSFFDIHGSDFTTSTSSQNNMGDKFKIANNLHSKSQKLAAVIQKWCFKKFYKKSKVKSNASKKISIISKKLDNSNDKFVYFDQSTELERTSNIATEQSKRDNGNVMT</sequence>
<name>A0A8H6BYU7_CANAX</name>
<organism evidence="1 2">
    <name type="scientific">Candida albicans</name>
    <name type="common">Yeast</name>
    <dbReference type="NCBI Taxonomy" id="5476"/>
    <lineage>
        <taxon>Eukaryota</taxon>
        <taxon>Fungi</taxon>
        <taxon>Dikarya</taxon>
        <taxon>Ascomycota</taxon>
        <taxon>Saccharomycotina</taxon>
        <taxon>Pichiomycetes</taxon>
        <taxon>Debaryomycetaceae</taxon>
        <taxon>Candida/Lodderomyces clade</taxon>
        <taxon>Candida</taxon>
    </lineage>
</organism>
<protein>
    <submittedName>
        <fullName evidence="1">Uncharacterized protein</fullName>
    </submittedName>
</protein>
<dbReference type="AlphaFoldDB" id="A0A8H6BYU7"/>